<feature type="region of interest" description="Disordered" evidence="1">
    <location>
        <begin position="282"/>
        <end position="343"/>
    </location>
</feature>
<sequence>MACSKSRLDTSAFCNHHACQYSGCAACKQGVGTTEGAIGDACKEHTCQAEGCFIPRRTQRPYCREHSCRWSGRVPCNQPVEAGSMACRDHVCQYEEGCANVRRVKSNSHACDDHTCAAPRCYQAAGLRRKYCAEHTCIWDPCSKKGGEKGSPYCETHKCRVSTCAVPIASKVDWFCEHHKCRYAGGTCAGGWSEEPPFCKEHTCKHEGCSTPVRRGGQYCLPHTCIVRLYNEPCVRGRKAGGQFCLEHSCTKSKCTEPRESGSTTRCAKHPKDDMYYMYVSQTPRPGEKAPHRKKTKGSPRGSSSSLDEPRREDVETYGAKQKQKGARARTPSRAPLYPDAGNGIMTAVSERGRLVPSSRQMGVVPPKFRANPDQKIAYLEGVRDTCFHLADAAKAQIERTARPLSPSRHMPRFDGPRITSLGDESS</sequence>
<dbReference type="AlphaFoldDB" id="A0AAE8SYN5"/>
<keyword evidence="3" id="KW-1185">Reference proteome</keyword>
<feature type="region of interest" description="Disordered" evidence="1">
    <location>
        <begin position="401"/>
        <end position="427"/>
    </location>
</feature>
<evidence type="ECO:0000256" key="1">
    <source>
        <dbReference type="SAM" id="MobiDB-lite"/>
    </source>
</evidence>
<evidence type="ECO:0000313" key="3">
    <source>
        <dbReference type="Proteomes" id="UP001187682"/>
    </source>
</evidence>
<evidence type="ECO:0000313" key="2">
    <source>
        <dbReference type="EMBL" id="SPO06061.1"/>
    </source>
</evidence>
<dbReference type="EMBL" id="ONZQ02000014">
    <property type="protein sequence ID" value="SPO06061.1"/>
    <property type="molecule type" value="Genomic_DNA"/>
</dbReference>
<name>A0AAE8SYN5_9PEZI</name>
<comment type="caution">
    <text evidence="2">The sequence shown here is derived from an EMBL/GenBank/DDBJ whole genome shotgun (WGS) entry which is preliminary data.</text>
</comment>
<dbReference type="Proteomes" id="UP001187682">
    <property type="component" value="Unassembled WGS sequence"/>
</dbReference>
<proteinExistence type="predicted"/>
<protein>
    <submittedName>
        <fullName evidence="2">Uncharacterized protein</fullName>
    </submittedName>
</protein>
<accession>A0AAE8SYN5</accession>
<gene>
    <name evidence="2" type="ORF">DNG_08750</name>
</gene>
<reference evidence="2" key="1">
    <citation type="submission" date="2018-03" db="EMBL/GenBank/DDBJ databases">
        <authorList>
            <person name="Guldener U."/>
        </authorList>
    </citation>
    <scope>NUCLEOTIDE SEQUENCE</scope>
</reference>
<organism evidence="2 3">
    <name type="scientific">Cephalotrichum gorgonifer</name>
    <dbReference type="NCBI Taxonomy" id="2041049"/>
    <lineage>
        <taxon>Eukaryota</taxon>
        <taxon>Fungi</taxon>
        <taxon>Dikarya</taxon>
        <taxon>Ascomycota</taxon>
        <taxon>Pezizomycotina</taxon>
        <taxon>Sordariomycetes</taxon>
        <taxon>Hypocreomycetidae</taxon>
        <taxon>Microascales</taxon>
        <taxon>Microascaceae</taxon>
        <taxon>Cephalotrichum</taxon>
    </lineage>
</organism>